<organism evidence="2 3">
    <name type="scientific">Paenibacillus cellulosilyticus</name>
    <dbReference type="NCBI Taxonomy" id="375489"/>
    <lineage>
        <taxon>Bacteria</taxon>
        <taxon>Bacillati</taxon>
        <taxon>Bacillota</taxon>
        <taxon>Bacilli</taxon>
        <taxon>Bacillales</taxon>
        <taxon>Paenibacillaceae</taxon>
        <taxon>Paenibacillus</taxon>
    </lineage>
</organism>
<dbReference type="SUPFAM" id="SSF47413">
    <property type="entry name" value="lambda repressor-like DNA-binding domains"/>
    <property type="match status" value="1"/>
</dbReference>
<sequence>MTIIINIDVMLAKRKMSVTELSEKVGITMANLSILKNGKAKAIRISTLEAICKALDCQPGDVLEYREE</sequence>
<dbReference type="InterPro" id="IPR001387">
    <property type="entry name" value="Cro/C1-type_HTH"/>
</dbReference>
<evidence type="ECO:0000313" key="2">
    <source>
        <dbReference type="EMBL" id="PWV98637.1"/>
    </source>
</evidence>
<name>A0A2V2YQ91_9BACL</name>
<dbReference type="RefSeq" id="WP_110045433.1">
    <property type="nucleotide sequence ID" value="NZ_CP054612.1"/>
</dbReference>
<feature type="domain" description="HTH cro/C1-type" evidence="1">
    <location>
        <begin position="13"/>
        <end position="62"/>
    </location>
</feature>
<dbReference type="InterPro" id="IPR010982">
    <property type="entry name" value="Lambda_DNA-bd_dom_sf"/>
</dbReference>
<dbReference type="AlphaFoldDB" id="A0A2V2YQ91"/>
<dbReference type="Gene3D" id="1.10.260.40">
    <property type="entry name" value="lambda repressor-like DNA-binding domains"/>
    <property type="match status" value="1"/>
</dbReference>
<protein>
    <submittedName>
        <fullName evidence="2">Transcriptional regulator</fullName>
    </submittedName>
</protein>
<dbReference type="Pfam" id="PF13443">
    <property type="entry name" value="HTH_26"/>
    <property type="match status" value="1"/>
</dbReference>
<proteinExistence type="predicted"/>
<gene>
    <name evidence="2" type="ORF">DFQ01_11636</name>
</gene>
<dbReference type="SMART" id="SM00530">
    <property type="entry name" value="HTH_XRE"/>
    <property type="match status" value="1"/>
</dbReference>
<accession>A0A2V2YQ91</accession>
<dbReference type="OrthoDB" id="9805309at2"/>
<keyword evidence="3" id="KW-1185">Reference proteome</keyword>
<dbReference type="GO" id="GO:0003677">
    <property type="term" value="F:DNA binding"/>
    <property type="evidence" value="ECO:0007669"/>
    <property type="project" value="InterPro"/>
</dbReference>
<dbReference type="CDD" id="cd00093">
    <property type="entry name" value="HTH_XRE"/>
    <property type="match status" value="1"/>
</dbReference>
<dbReference type="PANTHER" id="PTHR37301:SF1">
    <property type="entry name" value="DNA-BINDING PROTEIN"/>
    <property type="match status" value="1"/>
</dbReference>
<evidence type="ECO:0000313" key="3">
    <source>
        <dbReference type="Proteomes" id="UP000246635"/>
    </source>
</evidence>
<dbReference type="PANTHER" id="PTHR37301">
    <property type="entry name" value="DNA-BINDING PROTEIN-RELATED"/>
    <property type="match status" value="1"/>
</dbReference>
<dbReference type="EMBL" id="QGTQ01000016">
    <property type="protein sequence ID" value="PWV98637.1"/>
    <property type="molecule type" value="Genomic_DNA"/>
</dbReference>
<comment type="caution">
    <text evidence="2">The sequence shown here is derived from an EMBL/GenBank/DDBJ whole genome shotgun (WGS) entry which is preliminary data.</text>
</comment>
<reference evidence="2 3" key="1">
    <citation type="submission" date="2018-05" db="EMBL/GenBank/DDBJ databases">
        <title>Genomic Encyclopedia of Type Strains, Phase III (KMG-III): the genomes of soil and plant-associated and newly described type strains.</title>
        <authorList>
            <person name="Whitman W."/>
        </authorList>
    </citation>
    <scope>NUCLEOTIDE SEQUENCE [LARGE SCALE GENOMIC DNA]</scope>
    <source>
        <strain evidence="2 3">CECT 5696</strain>
    </source>
</reference>
<dbReference type="PROSITE" id="PS50943">
    <property type="entry name" value="HTH_CROC1"/>
    <property type="match status" value="1"/>
</dbReference>
<evidence type="ECO:0000259" key="1">
    <source>
        <dbReference type="PROSITE" id="PS50943"/>
    </source>
</evidence>
<dbReference type="Proteomes" id="UP000246635">
    <property type="component" value="Unassembled WGS sequence"/>
</dbReference>